<dbReference type="PRINTS" id="PR00411">
    <property type="entry name" value="PNDRDTASEI"/>
</dbReference>
<dbReference type="AlphaFoldDB" id="A0A518B925"/>
<dbReference type="RefSeq" id="WP_419192790.1">
    <property type="nucleotide sequence ID" value="NZ_CP036279.1"/>
</dbReference>
<dbReference type="Pfam" id="PF07992">
    <property type="entry name" value="Pyr_redox_2"/>
    <property type="match status" value="1"/>
</dbReference>
<feature type="domain" description="FAD/NAD(P)-binding" evidence="7">
    <location>
        <begin position="5"/>
        <end position="330"/>
    </location>
</feature>
<organism evidence="9 10">
    <name type="scientific">Kolteria novifilia</name>
    <dbReference type="NCBI Taxonomy" id="2527975"/>
    <lineage>
        <taxon>Bacteria</taxon>
        <taxon>Pseudomonadati</taxon>
        <taxon>Planctomycetota</taxon>
        <taxon>Planctomycetia</taxon>
        <taxon>Kolteriales</taxon>
        <taxon>Kolteriaceae</taxon>
        <taxon>Kolteria</taxon>
    </lineage>
</organism>
<dbReference type="GO" id="GO:0019646">
    <property type="term" value="P:aerobic electron transport chain"/>
    <property type="evidence" value="ECO:0007669"/>
    <property type="project" value="TreeGrafter"/>
</dbReference>
<reference evidence="9 10" key="1">
    <citation type="submission" date="2019-02" db="EMBL/GenBank/DDBJ databases">
        <title>Deep-cultivation of Planctomycetes and their phenomic and genomic characterization uncovers novel biology.</title>
        <authorList>
            <person name="Wiegand S."/>
            <person name="Jogler M."/>
            <person name="Boedeker C."/>
            <person name="Pinto D."/>
            <person name="Vollmers J."/>
            <person name="Rivas-Marin E."/>
            <person name="Kohn T."/>
            <person name="Peeters S.H."/>
            <person name="Heuer A."/>
            <person name="Rast P."/>
            <person name="Oberbeckmann S."/>
            <person name="Bunk B."/>
            <person name="Jeske O."/>
            <person name="Meyerdierks A."/>
            <person name="Storesund J.E."/>
            <person name="Kallscheuer N."/>
            <person name="Luecker S."/>
            <person name="Lage O.M."/>
            <person name="Pohl T."/>
            <person name="Merkel B.J."/>
            <person name="Hornburger P."/>
            <person name="Mueller R.-W."/>
            <person name="Bruemmer F."/>
            <person name="Labrenz M."/>
            <person name="Spormann A.M."/>
            <person name="Op den Camp H."/>
            <person name="Overmann J."/>
            <person name="Amann R."/>
            <person name="Jetten M.S.M."/>
            <person name="Mascher T."/>
            <person name="Medema M.H."/>
            <person name="Devos D.P."/>
            <person name="Kaster A.-K."/>
            <person name="Ovreas L."/>
            <person name="Rohde M."/>
            <person name="Galperin M.Y."/>
            <person name="Jogler C."/>
        </authorList>
    </citation>
    <scope>NUCLEOTIDE SEQUENCE [LARGE SCALE GENOMIC DNA]</scope>
    <source>
        <strain evidence="9 10">Pan216</strain>
    </source>
</reference>
<evidence type="ECO:0000313" key="9">
    <source>
        <dbReference type="EMBL" id="QDU63463.1"/>
    </source>
</evidence>
<evidence type="ECO:0000259" key="8">
    <source>
        <dbReference type="Pfam" id="PF22366"/>
    </source>
</evidence>
<comment type="cofactor">
    <cofactor evidence="1">
        <name>FAD</name>
        <dbReference type="ChEBI" id="CHEBI:57692"/>
    </cofactor>
</comment>
<evidence type="ECO:0000256" key="3">
    <source>
        <dbReference type="ARBA" id="ARBA00022630"/>
    </source>
</evidence>
<sequence>MERHRVVVVGGGFGGLYATTSLRHAPVQVTLLDRRNFHLFQPLLYQVATGALSPANIAAPLRSILRSQQNARVLLGNVDTVDVEAKEVRLAEGRAIPYDSLIVAAGARHSYFGHDEWEGVAPGLKTIEDATEIRRRILLAFETAERLTDPAPRAAWLTFVVVGAGPTGLEMAGAIAEIAFHTLRHDFRSIDSSKARVVLLDGSDRVLPPYPEDLSGHALRLLEDLGIEIRTKTLVTDITPDRVVMRTPAGTEELATHTVIWAAGVQASSLASRIAKATGAPRDRAGRLHVDPFLCLPEHPEIFVIGDMAHCVDDEGKPLPGIAPVAMQQGSYVADLIKARLDDDPREPFEYHDRGSMATIGRRAAVANLGWAHVHGSLAWMLWLFVHLMYIVQFQSRMLVLVQWAWNYVTRNRSARLITGTSKTPLQPNEPDVPEDAAASLN</sequence>
<accession>A0A518B925</accession>
<dbReference type="PRINTS" id="PR00368">
    <property type="entry name" value="FADPNR"/>
</dbReference>
<protein>
    <submittedName>
        <fullName evidence="9">NADH dehydrogenase-like protein</fullName>
        <ecNumber evidence="9">1.6.99.-</ecNumber>
    </submittedName>
</protein>
<dbReference type="GO" id="GO:0003955">
    <property type="term" value="F:NAD(P)H dehydrogenase (quinone) activity"/>
    <property type="evidence" value="ECO:0007669"/>
    <property type="project" value="TreeGrafter"/>
</dbReference>
<dbReference type="Pfam" id="PF22366">
    <property type="entry name" value="NDH2_C"/>
    <property type="match status" value="1"/>
</dbReference>
<keyword evidence="3" id="KW-0285">Flavoprotein</keyword>
<evidence type="ECO:0000256" key="6">
    <source>
        <dbReference type="SAM" id="MobiDB-lite"/>
    </source>
</evidence>
<dbReference type="Proteomes" id="UP000317093">
    <property type="component" value="Chromosome"/>
</dbReference>
<comment type="similarity">
    <text evidence="2">Belongs to the NADH dehydrogenase family.</text>
</comment>
<dbReference type="InterPro" id="IPR054585">
    <property type="entry name" value="NDH2-like_C"/>
</dbReference>
<dbReference type="InterPro" id="IPR036188">
    <property type="entry name" value="FAD/NAD-bd_sf"/>
</dbReference>
<evidence type="ECO:0000256" key="4">
    <source>
        <dbReference type="ARBA" id="ARBA00022827"/>
    </source>
</evidence>
<keyword evidence="5 9" id="KW-0560">Oxidoreductase</keyword>
<evidence type="ECO:0000259" key="7">
    <source>
        <dbReference type="Pfam" id="PF07992"/>
    </source>
</evidence>
<dbReference type="EMBL" id="CP036279">
    <property type="protein sequence ID" value="QDU63463.1"/>
    <property type="molecule type" value="Genomic_DNA"/>
</dbReference>
<keyword evidence="4" id="KW-0274">FAD</keyword>
<feature type="domain" description="External alternative NADH-ubiquinone oxidoreductase-like C-terminal" evidence="8">
    <location>
        <begin position="354"/>
        <end position="408"/>
    </location>
</feature>
<dbReference type="PANTHER" id="PTHR42913:SF3">
    <property type="entry name" value="64 KDA MITOCHONDRIAL NADH DEHYDROGENASE (EUROFUNG)"/>
    <property type="match status" value="1"/>
</dbReference>
<feature type="region of interest" description="Disordered" evidence="6">
    <location>
        <begin position="420"/>
        <end position="442"/>
    </location>
</feature>
<dbReference type="EC" id="1.6.99.-" evidence="9"/>
<gene>
    <name evidence="9" type="ORF">Pan216_43430</name>
</gene>
<proteinExistence type="inferred from homology"/>
<dbReference type="InterPro" id="IPR023753">
    <property type="entry name" value="FAD/NAD-binding_dom"/>
</dbReference>
<evidence type="ECO:0000256" key="5">
    <source>
        <dbReference type="ARBA" id="ARBA00023002"/>
    </source>
</evidence>
<evidence type="ECO:0000256" key="1">
    <source>
        <dbReference type="ARBA" id="ARBA00001974"/>
    </source>
</evidence>
<name>A0A518B925_9BACT</name>
<dbReference type="Gene3D" id="3.50.50.100">
    <property type="match status" value="1"/>
</dbReference>
<keyword evidence="10" id="KW-1185">Reference proteome</keyword>
<evidence type="ECO:0000256" key="2">
    <source>
        <dbReference type="ARBA" id="ARBA00005272"/>
    </source>
</evidence>
<dbReference type="KEGG" id="knv:Pan216_43430"/>
<dbReference type="InterPro" id="IPR051169">
    <property type="entry name" value="NADH-Q_oxidoreductase"/>
</dbReference>
<dbReference type="PANTHER" id="PTHR42913">
    <property type="entry name" value="APOPTOSIS-INDUCING FACTOR 1"/>
    <property type="match status" value="1"/>
</dbReference>
<dbReference type="SUPFAM" id="SSF51905">
    <property type="entry name" value="FAD/NAD(P)-binding domain"/>
    <property type="match status" value="1"/>
</dbReference>
<evidence type="ECO:0000313" key="10">
    <source>
        <dbReference type="Proteomes" id="UP000317093"/>
    </source>
</evidence>